<evidence type="ECO:0000259" key="6">
    <source>
        <dbReference type="Pfam" id="PF02384"/>
    </source>
</evidence>
<evidence type="ECO:0000256" key="3">
    <source>
        <dbReference type="ARBA" id="ARBA00022679"/>
    </source>
</evidence>
<dbReference type="PANTHER" id="PTHR33841:SF1">
    <property type="entry name" value="DNA METHYLTRANSFERASE A"/>
    <property type="match status" value="1"/>
</dbReference>
<comment type="catalytic activity">
    <reaction evidence="5">
        <text>a 2'-deoxyadenosine in DNA + S-adenosyl-L-methionine = an N(6)-methyl-2'-deoxyadenosine in DNA + S-adenosyl-L-homocysteine + H(+)</text>
        <dbReference type="Rhea" id="RHEA:15197"/>
        <dbReference type="Rhea" id="RHEA-COMP:12418"/>
        <dbReference type="Rhea" id="RHEA-COMP:12419"/>
        <dbReference type="ChEBI" id="CHEBI:15378"/>
        <dbReference type="ChEBI" id="CHEBI:57856"/>
        <dbReference type="ChEBI" id="CHEBI:59789"/>
        <dbReference type="ChEBI" id="CHEBI:90615"/>
        <dbReference type="ChEBI" id="CHEBI:90616"/>
        <dbReference type="EC" id="2.1.1.72"/>
    </reaction>
</comment>
<accession>A0A430FGZ4</accession>
<evidence type="ECO:0000313" key="8">
    <source>
        <dbReference type="EMBL" id="RSX52119.1"/>
    </source>
</evidence>
<name>A0A430FGZ4_9BIFI</name>
<dbReference type="Pfam" id="PF12950">
    <property type="entry name" value="TaqI_C"/>
    <property type="match status" value="1"/>
</dbReference>
<evidence type="ECO:0000256" key="5">
    <source>
        <dbReference type="ARBA" id="ARBA00047942"/>
    </source>
</evidence>
<dbReference type="InterPro" id="IPR025931">
    <property type="entry name" value="TaqI_C"/>
</dbReference>
<dbReference type="AlphaFoldDB" id="A0A430FGZ4"/>
<dbReference type="InterPro" id="IPR002052">
    <property type="entry name" value="DNA_methylase_N6_adenine_CS"/>
</dbReference>
<dbReference type="EMBL" id="QXGL01000005">
    <property type="protein sequence ID" value="RSX52119.1"/>
    <property type="molecule type" value="Genomic_DNA"/>
</dbReference>
<dbReference type="OrthoDB" id="9784823at2"/>
<dbReference type="GO" id="GO:0003677">
    <property type="term" value="F:DNA binding"/>
    <property type="evidence" value="ECO:0007669"/>
    <property type="project" value="InterPro"/>
</dbReference>
<dbReference type="PRINTS" id="PR00507">
    <property type="entry name" value="N12N6MTFRASE"/>
</dbReference>
<dbReference type="EC" id="2.1.1.72" evidence="1"/>
<dbReference type="SUPFAM" id="SSF53335">
    <property type="entry name" value="S-adenosyl-L-methionine-dependent methyltransferases"/>
    <property type="match status" value="1"/>
</dbReference>
<proteinExistence type="predicted"/>
<dbReference type="GO" id="GO:0009007">
    <property type="term" value="F:site-specific DNA-methyltransferase (adenine-specific) activity"/>
    <property type="evidence" value="ECO:0007669"/>
    <property type="project" value="UniProtKB-EC"/>
</dbReference>
<evidence type="ECO:0000259" key="7">
    <source>
        <dbReference type="Pfam" id="PF12950"/>
    </source>
</evidence>
<evidence type="ECO:0000313" key="9">
    <source>
        <dbReference type="Proteomes" id="UP000287533"/>
    </source>
</evidence>
<evidence type="ECO:0000256" key="2">
    <source>
        <dbReference type="ARBA" id="ARBA00022603"/>
    </source>
</evidence>
<evidence type="ECO:0000256" key="4">
    <source>
        <dbReference type="ARBA" id="ARBA00022747"/>
    </source>
</evidence>
<reference evidence="8 9" key="1">
    <citation type="submission" date="2018-09" db="EMBL/GenBank/DDBJ databases">
        <title>Characterization of the phylogenetic diversity of five novel species belonging to the genus Bifidobacterium.</title>
        <authorList>
            <person name="Lugli G.A."/>
            <person name="Duranti S."/>
            <person name="Milani C."/>
        </authorList>
    </citation>
    <scope>NUCLEOTIDE SEQUENCE [LARGE SCALE GENOMIC DNA]</scope>
    <source>
        <strain evidence="8 9">2034B</strain>
    </source>
</reference>
<gene>
    <name evidence="8" type="ORF">D2E25_1530</name>
</gene>
<dbReference type="RefSeq" id="WP_125981553.1">
    <property type="nucleotide sequence ID" value="NZ_QXGL01000005.1"/>
</dbReference>
<dbReference type="Pfam" id="PF02384">
    <property type="entry name" value="N6_Mtase"/>
    <property type="match status" value="1"/>
</dbReference>
<dbReference type="CDD" id="cd02440">
    <property type="entry name" value="AdoMet_MTases"/>
    <property type="match status" value="1"/>
</dbReference>
<dbReference type="GO" id="GO:0032259">
    <property type="term" value="P:methylation"/>
    <property type="evidence" value="ECO:0007669"/>
    <property type="project" value="UniProtKB-KW"/>
</dbReference>
<keyword evidence="2 8" id="KW-0489">Methyltransferase</keyword>
<dbReference type="REBASE" id="384646">
    <property type="entry name" value="M.Bgo2034BORF1530P"/>
</dbReference>
<feature type="domain" description="DNA methylase adenine-specific" evidence="6">
    <location>
        <begin position="255"/>
        <end position="466"/>
    </location>
</feature>
<dbReference type="Gene3D" id="3.40.50.150">
    <property type="entry name" value="Vaccinia Virus protein VP39"/>
    <property type="match status" value="1"/>
</dbReference>
<dbReference type="InterPro" id="IPR050953">
    <property type="entry name" value="N4_N6_ade-DNA_methylase"/>
</dbReference>
<dbReference type="InterPro" id="IPR003356">
    <property type="entry name" value="DNA_methylase_A-5"/>
</dbReference>
<sequence length="721" mass="80382">MYLSVSEAAERFNLSKRRVQLLCEQGRIEGAGMVSGVWLIPDTASKPKDLRRSPDFAEQPSLFETETTVLTLDDVCQSLSIAKATAKNWVRLGKLTPDVNGKYFSPKYVDSLVAAIRSGKNDRLKSRRNKSGVSGSALYKDYVHTQENRDCVEALLELGEIHGDNDLRVTLANLAVQAYYQSRGIEYGSNDVLVDFLAWHRDDTVFYGLITDLLHSDAVAPETLARLHDTLNQGIRFVKGEDSLGFAYISLRDLGERKHAGAYYTPENVVNELIRGLYEHDALAYKTVCDPCCGSGNFLIGLAQRGIHCANMYGQDIDPISVYLARINLALIDPSLSLDDLREHIVISNTLLDKPDRCYDVVFGNPPWGSDFTADEIIRYRSVYRTAGDASLESYDLFIERAIDMLRDDGMLAFVLPEAVLSVATHQPARQVLLSSCSLAFVTYLGNVFSGVQSPCVVLGAAKRHAGRIAGCTVRNSDRTFIIAKDRRSDDGALPLNMTDAEYDCLQAIVTIDDAAYLKGNATFALGIVTGDNKRYVAEERFDGCEDVLKGSDILRYGIKPASHYLRFEPDLFQQVAPVEVYRAPEKLLYRFISEVPVFAYDDAQTLSLNSCNILIPRIPGLDMKYVLAILNSSPVAYMLMQQYHSVKLLRSHLESIPIPMASDAVQADIVRQVNRIMRASGSVETLYDELDETIMQLYGLSRRHIATIRKTLEGRNLLLR</sequence>
<dbReference type="GO" id="GO:0008170">
    <property type="term" value="F:N-methyltransferase activity"/>
    <property type="evidence" value="ECO:0007669"/>
    <property type="project" value="InterPro"/>
</dbReference>
<keyword evidence="4" id="KW-0680">Restriction system</keyword>
<feature type="domain" description="TaqI-like C-terminal specificity" evidence="7">
    <location>
        <begin position="548"/>
        <end position="659"/>
    </location>
</feature>
<dbReference type="PANTHER" id="PTHR33841">
    <property type="entry name" value="DNA METHYLTRANSFERASE YEEA-RELATED"/>
    <property type="match status" value="1"/>
</dbReference>
<dbReference type="GO" id="GO:0009307">
    <property type="term" value="P:DNA restriction-modification system"/>
    <property type="evidence" value="ECO:0007669"/>
    <property type="project" value="UniProtKB-KW"/>
</dbReference>
<evidence type="ECO:0000256" key="1">
    <source>
        <dbReference type="ARBA" id="ARBA00011900"/>
    </source>
</evidence>
<dbReference type="InterPro" id="IPR029063">
    <property type="entry name" value="SAM-dependent_MTases_sf"/>
</dbReference>
<comment type="caution">
    <text evidence="8">The sequence shown here is derived from an EMBL/GenBank/DDBJ whole genome shotgun (WGS) entry which is preliminary data.</text>
</comment>
<dbReference type="PROSITE" id="PS00092">
    <property type="entry name" value="N6_MTASE"/>
    <property type="match status" value="1"/>
</dbReference>
<keyword evidence="9" id="KW-1185">Reference proteome</keyword>
<keyword evidence="3" id="KW-0808">Transferase</keyword>
<organism evidence="8 9">
    <name type="scientific">Bifidobacterium goeldii</name>
    <dbReference type="NCBI Taxonomy" id="2306975"/>
    <lineage>
        <taxon>Bacteria</taxon>
        <taxon>Bacillati</taxon>
        <taxon>Actinomycetota</taxon>
        <taxon>Actinomycetes</taxon>
        <taxon>Bifidobacteriales</taxon>
        <taxon>Bifidobacteriaceae</taxon>
        <taxon>Bifidobacterium</taxon>
    </lineage>
</organism>
<protein>
    <recommendedName>
        <fullName evidence="1">site-specific DNA-methyltransferase (adenine-specific)</fullName>
        <ecNumber evidence="1">2.1.1.72</ecNumber>
    </recommendedName>
</protein>
<dbReference type="Proteomes" id="UP000287533">
    <property type="component" value="Unassembled WGS sequence"/>
</dbReference>